<protein>
    <submittedName>
        <fullName evidence="2">Uncharacterized protein</fullName>
    </submittedName>
</protein>
<feature type="region of interest" description="Disordered" evidence="1">
    <location>
        <begin position="49"/>
        <end position="72"/>
    </location>
</feature>
<dbReference type="EMBL" id="AZBU02000009">
    <property type="protein sequence ID" value="TKR64802.1"/>
    <property type="molecule type" value="Genomic_DNA"/>
</dbReference>
<reference evidence="2 3" key="2">
    <citation type="journal article" date="2019" name="G3 (Bethesda)">
        <title>Hybrid Assembly of the Genome of the Entomopathogenic Nematode Steinernema carpocapsae Identifies the X-Chromosome.</title>
        <authorList>
            <person name="Serra L."/>
            <person name="Macchietto M."/>
            <person name="Macias-Munoz A."/>
            <person name="McGill C.J."/>
            <person name="Rodriguez I.M."/>
            <person name="Rodriguez B."/>
            <person name="Murad R."/>
            <person name="Mortazavi A."/>
        </authorList>
    </citation>
    <scope>NUCLEOTIDE SEQUENCE [LARGE SCALE GENOMIC DNA]</scope>
    <source>
        <strain evidence="2 3">ALL</strain>
    </source>
</reference>
<proteinExistence type="predicted"/>
<evidence type="ECO:0000313" key="3">
    <source>
        <dbReference type="Proteomes" id="UP000298663"/>
    </source>
</evidence>
<evidence type="ECO:0000313" key="2">
    <source>
        <dbReference type="EMBL" id="TKR64802.1"/>
    </source>
</evidence>
<sequence>MSAFKAAPLFHFIQLSPLTNFFSTCYPCASSQISCRAVCTFLSLQQSPTTCEAKGPSSLQHHQSTPLDENVS</sequence>
<organism evidence="2 3">
    <name type="scientific">Steinernema carpocapsae</name>
    <name type="common">Entomopathogenic nematode</name>
    <dbReference type="NCBI Taxonomy" id="34508"/>
    <lineage>
        <taxon>Eukaryota</taxon>
        <taxon>Metazoa</taxon>
        <taxon>Ecdysozoa</taxon>
        <taxon>Nematoda</taxon>
        <taxon>Chromadorea</taxon>
        <taxon>Rhabditida</taxon>
        <taxon>Tylenchina</taxon>
        <taxon>Panagrolaimomorpha</taxon>
        <taxon>Strongyloidoidea</taxon>
        <taxon>Steinernematidae</taxon>
        <taxon>Steinernema</taxon>
    </lineage>
</organism>
<keyword evidence="3" id="KW-1185">Reference proteome</keyword>
<dbReference type="Proteomes" id="UP000298663">
    <property type="component" value="Unassembled WGS sequence"/>
</dbReference>
<feature type="compositionally biased region" description="Polar residues" evidence="1">
    <location>
        <begin position="57"/>
        <end position="72"/>
    </location>
</feature>
<name>A0A4U5M7I6_STECR</name>
<reference evidence="2 3" key="1">
    <citation type="journal article" date="2015" name="Genome Biol.">
        <title>Comparative genomics of Steinernema reveals deeply conserved gene regulatory networks.</title>
        <authorList>
            <person name="Dillman A.R."/>
            <person name="Macchietto M."/>
            <person name="Porter C.F."/>
            <person name="Rogers A."/>
            <person name="Williams B."/>
            <person name="Antoshechkin I."/>
            <person name="Lee M.M."/>
            <person name="Goodwin Z."/>
            <person name="Lu X."/>
            <person name="Lewis E.E."/>
            <person name="Goodrich-Blair H."/>
            <person name="Stock S.P."/>
            <person name="Adams B.J."/>
            <person name="Sternberg P.W."/>
            <person name="Mortazavi A."/>
        </authorList>
    </citation>
    <scope>NUCLEOTIDE SEQUENCE [LARGE SCALE GENOMIC DNA]</scope>
    <source>
        <strain evidence="2 3">ALL</strain>
    </source>
</reference>
<gene>
    <name evidence="2" type="ORF">L596_025281</name>
</gene>
<dbReference type="AlphaFoldDB" id="A0A4U5M7I6"/>
<evidence type="ECO:0000256" key="1">
    <source>
        <dbReference type="SAM" id="MobiDB-lite"/>
    </source>
</evidence>
<accession>A0A4U5M7I6</accession>
<comment type="caution">
    <text evidence="2">The sequence shown here is derived from an EMBL/GenBank/DDBJ whole genome shotgun (WGS) entry which is preliminary data.</text>
</comment>